<dbReference type="AlphaFoldDB" id="A0A941DJI0"/>
<dbReference type="InterPro" id="IPR058548">
    <property type="entry name" value="MlaB-like_STAS"/>
</dbReference>
<dbReference type="PANTHER" id="PTHR35849:SF2">
    <property type="entry name" value="BLR2341 PROTEIN"/>
    <property type="match status" value="1"/>
</dbReference>
<reference evidence="2" key="1">
    <citation type="submission" date="2021-04" db="EMBL/GenBank/DDBJ databases">
        <title>novel species isolated from subtropical streams in China.</title>
        <authorList>
            <person name="Lu H."/>
        </authorList>
    </citation>
    <scope>NUCLEOTIDE SEQUENCE</scope>
    <source>
        <strain evidence="2">LFS511W</strain>
    </source>
</reference>
<dbReference type="Proteomes" id="UP000680067">
    <property type="component" value="Unassembled WGS sequence"/>
</dbReference>
<comment type="caution">
    <text evidence="2">The sequence shown here is derived from an EMBL/GenBank/DDBJ whole genome shotgun (WGS) entry which is preliminary data.</text>
</comment>
<dbReference type="InterPro" id="IPR036513">
    <property type="entry name" value="STAS_dom_sf"/>
</dbReference>
<proteinExistence type="predicted"/>
<dbReference type="Pfam" id="PF13466">
    <property type="entry name" value="STAS_2"/>
    <property type="match status" value="1"/>
</dbReference>
<dbReference type="RefSeq" id="WP_212686115.1">
    <property type="nucleotide sequence ID" value="NZ_JAGSPN010000001.1"/>
</dbReference>
<feature type="domain" description="STAS" evidence="1">
    <location>
        <begin position="1"/>
        <end position="95"/>
    </location>
</feature>
<dbReference type="InterPro" id="IPR002645">
    <property type="entry name" value="STAS_dom"/>
</dbReference>
<dbReference type="CDD" id="cd07043">
    <property type="entry name" value="STAS_anti-anti-sigma_factors"/>
    <property type="match status" value="1"/>
</dbReference>
<evidence type="ECO:0000259" key="1">
    <source>
        <dbReference type="PROSITE" id="PS50801"/>
    </source>
</evidence>
<organism evidence="2 3">
    <name type="scientific">Undibacterium luofuense</name>
    <dbReference type="NCBI Taxonomy" id="2828733"/>
    <lineage>
        <taxon>Bacteria</taxon>
        <taxon>Pseudomonadati</taxon>
        <taxon>Pseudomonadota</taxon>
        <taxon>Betaproteobacteria</taxon>
        <taxon>Burkholderiales</taxon>
        <taxon>Oxalobacteraceae</taxon>
        <taxon>Undibacterium</taxon>
    </lineage>
</organism>
<dbReference type="InterPro" id="IPR052746">
    <property type="entry name" value="MlaB_ABC_Transporter"/>
</dbReference>
<gene>
    <name evidence="2" type="ORF">KDM89_01115</name>
</gene>
<name>A0A941DJI0_9BURK</name>
<keyword evidence="3" id="KW-1185">Reference proteome</keyword>
<evidence type="ECO:0000313" key="3">
    <source>
        <dbReference type="Proteomes" id="UP000680067"/>
    </source>
</evidence>
<accession>A0A941DJI0</accession>
<sequence length="95" mass="10751">MQMTAVEGELTIYTAATEKQRLQSFLYSDDVLELNLSGVSEIDSAGLQILIALKKEAQKLNKKLSYVMHSRPVLEMFEFTNLTAWFGDQVVLVHD</sequence>
<dbReference type="SUPFAM" id="SSF52091">
    <property type="entry name" value="SpoIIaa-like"/>
    <property type="match status" value="1"/>
</dbReference>
<dbReference type="Gene3D" id="3.30.750.24">
    <property type="entry name" value="STAS domain"/>
    <property type="match status" value="1"/>
</dbReference>
<dbReference type="PANTHER" id="PTHR35849">
    <property type="entry name" value="BLR2341 PROTEIN"/>
    <property type="match status" value="1"/>
</dbReference>
<dbReference type="PROSITE" id="PS50801">
    <property type="entry name" value="STAS"/>
    <property type="match status" value="1"/>
</dbReference>
<evidence type="ECO:0000313" key="2">
    <source>
        <dbReference type="EMBL" id="MBR7780727.1"/>
    </source>
</evidence>
<protein>
    <submittedName>
        <fullName evidence="2">STAS domain-containing protein</fullName>
    </submittedName>
</protein>
<dbReference type="EMBL" id="JAGSPN010000001">
    <property type="protein sequence ID" value="MBR7780727.1"/>
    <property type="molecule type" value="Genomic_DNA"/>
</dbReference>